<sequence length="145" mass="15898">MGSPATKESGGSHDKWQSGLCECSPISSCCLSCFLPCVLHGRTHTRMRDPSMQTHSAINGECVLFGAIHCFTGLGCLFNFIRRMEIRKQYEIRGTGVSDCCVSFWCHCCALIQQDNEVKLRTAGGGPVMQQYRAQTEGMQMPGPG</sequence>
<dbReference type="Pfam" id="PF04749">
    <property type="entry name" value="PLAC8"/>
    <property type="match status" value="1"/>
</dbReference>
<dbReference type="PANTHER" id="PTHR15907">
    <property type="entry name" value="DUF614 FAMILY PROTEIN-RELATED"/>
    <property type="match status" value="1"/>
</dbReference>
<organism evidence="2 3">
    <name type="scientific">Hirsutella minnesotensis 3608</name>
    <dbReference type="NCBI Taxonomy" id="1043627"/>
    <lineage>
        <taxon>Eukaryota</taxon>
        <taxon>Fungi</taxon>
        <taxon>Dikarya</taxon>
        <taxon>Ascomycota</taxon>
        <taxon>Pezizomycotina</taxon>
        <taxon>Sordariomycetes</taxon>
        <taxon>Hypocreomycetidae</taxon>
        <taxon>Hypocreales</taxon>
        <taxon>Ophiocordycipitaceae</taxon>
        <taxon>Hirsutella</taxon>
    </lineage>
</organism>
<evidence type="ECO:0000313" key="3">
    <source>
        <dbReference type="Proteomes" id="UP000054481"/>
    </source>
</evidence>
<dbReference type="OrthoDB" id="1045822at2759"/>
<evidence type="ECO:0000256" key="1">
    <source>
        <dbReference type="SAM" id="Phobius"/>
    </source>
</evidence>
<feature type="transmembrane region" description="Helical" evidence="1">
    <location>
        <begin position="57"/>
        <end position="81"/>
    </location>
</feature>
<dbReference type="AlphaFoldDB" id="A0A0F7ZH74"/>
<name>A0A0F7ZH74_9HYPO</name>
<keyword evidence="1" id="KW-0472">Membrane</keyword>
<keyword evidence="1" id="KW-1133">Transmembrane helix</keyword>
<accession>A0A0F7ZH74</accession>
<proteinExistence type="predicted"/>
<keyword evidence="3" id="KW-1185">Reference proteome</keyword>
<dbReference type="InterPro" id="IPR006461">
    <property type="entry name" value="PLAC_motif_containing"/>
</dbReference>
<dbReference type="Proteomes" id="UP000054481">
    <property type="component" value="Unassembled WGS sequence"/>
</dbReference>
<evidence type="ECO:0000313" key="2">
    <source>
        <dbReference type="EMBL" id="KJZ72146.1"/>
    </source>
</evidence>
<protein>
    <recommendedName>
        <fullName evidence="4">Protein PLANT CADMIUM RESISTANCE 3</fullName>
    </recommendedName>
</protein>
<evidence type="ECO:0008006" key="4">
    <source>
        <dbReference type="Google" id="ProtNLM"/>
    </source>
</evidence>
<reference evidence="2 3" key="1">
    <citation type="journal article" date="2014" name="Genome Biol. Evol.">
        <title>Comparative genomics and transcriptomics analyses reveal divergent lifestyle features of nematode endoparasitic fungus Hirsutella minnesotensis.</title>
        <authorList>
            <person name="Lai Y."/>
            <person name="Liu K."/>
            <person name="Zhang X."/>
            <person name="Zhang X."/>
            <person name="Li K."/>
            <person name="Wang N."/>
            <person name="Shu C."/>
            <person name="Wu Y."/>
            <person name="Wang C."/>
            <person name="Bushley K.E."/>
            <person name="Xiang M."/>
            <person name="Liu X."/>
        </authorList>
    </citation>
    <scope>NUCLEOTIDE SEQUENCE [LARGE SCALE GENOMIC DNA]</scope>
    <source>
        <strain evidence="2 3">3608</strain>
    </source>
</reference>
<dbReference type="EMBL" id="KQ030551">
    <property type="protein sequence ID" value="KJZ72146.1"/>
    <property type="molecule type" value="Genomic_DNA"/>
</dbReference>
<dbReference type="NCBIfam" id="TIGR01571">
    <property type="entry name" value="A_thal_Cys_rich"/>
    <property type="match status" value="1"/>
</dbReference>
<gene>
    <name evidence="2" type="ORF">HIM_08411</name>
</gene>
<keyword evidence="1" id="KW-0812">Transmembrane</keyword>